<feature type="signal peptide" evidence="1">
    <location>
        <begin position="1"/>
        <end position="17"/>
    </location>
</feature>
<dbReference type="Pfam" id="PF07995">
    <property type="entry name" value="GSDH"/>
    <property type="match status" value="1"/>
</dbReference>
<sequence length="395" mass="42587">MAMTTRFFMMTCCAALAAACSGGGEASAPKGGGDESLQETLADPAQEGEVALNVEVLADGLAFPWSIAFLPGGDILFSERDGRLRVIRDGELVAEPVAGVPEVLVFNQGGLFDILLHPDFEENGVLYISYAHGTEKANATRIARAVFDGSSLSDLEVLYDAKPLKDTGHHYGARMVWGGDGKLYASIGEGSKYKEKAQDMTSSFGSIIRLNEDGSIPDDNPTFGDGERPELFTKGHRNPQGLAYDAERGILWENEHGPRGGDEINIIERGNNYGWPLATYGIDYNGAKISPFTEYEGTTQPVKYWTPSIGVSGLAVYRGDLFEGWDGDLLAGGLSGAALHHIIMDGDKPAGEERYLLDRGERVRDVRVGPDGAIYVATEIYQDNTGGKILRLTPQ</sequence>
<dbReference type="InterPro" id="IPR012938">
    <property type="entry name" value="Glc/Sorbosone_DH"/>
</dbReference>
<keyword evidence="3" id="KW-0560">Oxidoreductase</keyword>
<dbReference type="PANTHER" id="PTHR19328:SF75">
    <property type="entry name" value="ALDOSE SUGAR DEHYDROGENASE YLII"/>
    <property type="match status" value="1"/>
</dbReference>
<dbReference type="Proteomes" id="UP001596116">
    <property type="component" value="Unassembled WGS sequence"/>
</dbReference>
<feature type="chain" id="PRO_5046675004" evidence="1">
    <location>
        <begin position="18"/>
        <end position="395"/>
    </location>
</feature>
<dbReference type="PANTHER" id="PTHR19328">
    <property type="entry name" value="HEDGEHOG-INTERACTING PROTEIN"/>
    <property type="match status" value="1"/>
</dbReference>
<evidence type="ECO:0000313" key="4">
    <source>
        <dbReference type="Proteomes" id="UP001596116"/>
    </source>
</evidence>
<dbReference type="SUPFAM" id="SSF50952">
    <property type="entry name" value="Soluble quinoprotein glucose dehydrogenase"/>
    <property type="match status" value="1"/>
</dbReference>
<dbReference type="InterPro" id="IPR011041">
    <property type="entry name" value="Quinoprot_gluc/sorb_DH_b-prop"/>
</dbReference>
<gene>
    <name evidence="3" type="ORF">ACFMB1_06080</name>
</gene>
<name>A0ABW1KUA2_9PROT</name>
<keyword evidence="1" id="KW-0732">Signal</keyword>
<keyword evidence="4" id="KW-1185">Reference proteome</keyword>
<proteinExistence type="predicted"/>
<organism evidence="3 4">
    <name type="scientific">Hyphococcus aureus</name>
    <dbReference type="NCBI Taxonomy" id="2666033"/>
    <lineage>
        <taxon>Bacteria</taxon>
        <taxon>Pseudomonadati</taxon>
        <taxon>Pseudomonadota</taxon>
        <taxon>Alphaproteobacteria</taxon>
        <taxon>Parvularculales</taxon>
        <taxon>Parvularculaceae</taxon>
        <taxon>Hyphococcus</taxon>
    </lineage>
</organism>
<evidence type="ECO:0000256" key="1">
    <source>
        <dbReference type="SAM" id="SignalP"/>
    </source>
</evidence>
<dbReference type="EC" id="1.1.5.-" evidence="3"/>
<evidence type="ECO:0000259" key="2">
    <source>
        <dbReference type="Pfam" id="PF07995"/>
    </source>
</evidence>
<dbReference type="PROSITE" id="PS51257">
    <property type="entry name" value="PROKAR_LIPOPROTEIN"/>
    <property type="match status" value="1"/>
</dbReference>
<dbReference type="GO" id="GO:0016491">
    <property type="term" value="F:oxidoreductase activity"/>
    <property type="evidence" value="ECO:0007669"/>
    <property type="project" value="UniProtKB-KW"/>
</dbReference>
<protein>
    <submittedName>
        <fullName evidence="3">PQQ-dependent sugar dehydrogenase</fullName>
        <ecNumber evidence="3">1.1.5.-</ecNumber>
    </submittedName>
</protein>
<evidence type="ECO:0000313" key="3">
    <source>
        <dbReference type="EMBL" id="MFC6035104.1"/>
    </source>
</evidence>
<comment type="caution">
    <text evidence="3">The sequence shown here is derived from an EMBL/GenBank/DDBJ whole genome shotgun (WGS) entry which is preliminary data.</text>
</comment>
<dbReference type="InterPro" id="IPR011042">
    <property type="entry name" value="6-blade_b-propeller_TolB-like"/>
</dbReference>
<accession>A0ABW1KUA2</accession>
<dbReference type="EMBL" id="JBHPON010000001">
    <property type="protein sequence ID" value="MFC6035104.1"/>
    <property type="molecule type" value="Genomic_DNA"/>
</dbReference>
<dbReference type="RefSeq" id="WP_379879567.1">
    <property type="nucleotide sequence ID" value="NZ_JBHPON010000001.1"/>
</dbReference>
<reference evidence="3 4" key="1">
    <citation type="submission" date="2024-09" db="EMBL/GenBank/DDBJ databases">
        <authorList>
            <person name="Zhang Z.-H."/>
        </authorList>
    </citation>
    <scope>NUCLEOTIDE SEQUENCE [LARGE SCALE GENOMIC DNA]</scope>
    <source>
        <strain evidence="3 4">HHTR114</strain>
    </source>
</reference>
<feature type="domain" description="Glucose/Sorbosone dehydrogenase" evidence="2">
    <location>
        <begin position="62"/>
        <end position="390"/>
    </location>
</feature>
<dbReference type="Gene3D" id="2.120.10.30">
    <property type="entry name" value="TolB, C-terminal domain"/>
    <property type="match status" value="1"/>
</dbReference>